<dbReference type="STRING" id="1367849.GCA_000518585_02951"/>
<sequence>MIDKGTFEMIAAMAICGTIGITVLASGQTELDLIFYRCLFGAIFLAGIVIPRKYIQSYLNTKTAIWAALGGLALLANWYFLFSAYRNTSVGVATTVYNTQPLMMILFGVVLFGEKITSNTLGWMAISISGLALISKIFVDGEIVASGSYLWGICEALLAALLYAVAAIIARKLKSTPPALIALIQFLIGAIMLAPFANLSILTRPEMDIPTLATLMLGIVHTGLMYVLLYGAIQKIEAWRVASISFLYPAIALVLDAIMLGVQLDHTQWAGVALILIGAAGINLKWRLPIPNAIFIGVNKK</sequence>
<dbReference type="EMBL" id="CP072167">
    <property type="protein sequence ID" value="QYA06049.1"/>
    <property type="molecule type" value="Genomic_DNA"/>
</dbReference>
<keyword evidence="1" id="KW-0812">Transmembrane</keyword>
<accession>A0A4D7DQA3</accession>
<feature type="transmembrane region" description="Helical" evidence="1">
    <location>
        <begin position="63"/>
        <end position="82"/>
    </location>
</feature>
<feature type="transmembrane region" description="Helical" evidence="1">
    <location>
        <begin position="179"/>
        <end position="197"/>
    </location>
</feature>
<name>A0A4D7DQA3_9HYPH</name>
<dbReference type="SUPFAM" id="SSF103481">
    <property type="entry name" value="Multidrug resistance efflux transporter EmrE"/>
    <property type="match status" value="2"/>
</dbReference>
<feature type="transmembrane region" description="Helical" evidence="1">
    <location>
        <begin position="241"/>
        <end position="262"/>
    </location>
</feature>
<dbReference type="InterPro" id="IPR000620">
    <property type="entry name" value="EamA_dom"/>
</dbReference>
<protein>
    <submittedName>
        <fullName evidence="3">DMT family transporter</fullName>
    </submittedName>
</protein>
<dbReference type="RefSeq" id="WP_027675678.1">
    <property type="nucleotide sequence ID" value="NZ_CP039691.1"/>
</dbReference>
<feature type="transmembrane region" description="Helical" evidence="1">
    <location>
        <begin position="268"/>
        <end position="286"/>
    </location>
</feature>
<feature type="transmembrane region" description="Helical" evidence="1">
    <location>
        <begin position="209"/>
        <end position="229"/>
    </location>
</feature>
<dbReference type="EMBL" id="CP039691">
    <property type="protein sequence ID" value="QCI98488.1"/>
    <property type="molecule type" value="Genomic_DNA"/>
</dbReference>
<keyword evidence="1" id="KW-1133">Transmembrane helix</keyword>
<feature type="transmembrane region" description="Helical" evidence="1">
    <location>
        <begin position="94"/>
        <end position="113"/>
    </location>
</feature>
<feature type="transmembrane region" description="Helical" evidence="1">
    <location>
        <begin position="150"/>
        <end position="170"/>
    </location>
</feature>
<feature type="transmembrane region" description="Helical" evidence="1">
    <location>
        <begin position="33"/>
        <end position="51"/>
    </location>
</feature>
<dbReference type="OrthoDB" id="9814238at2"/>
<dbReference type="Gene3D" id="1.10.3730.20">
    <property type="match status" value="1"/>
</dbReference>
<reference evidence="3 5" key="1">
    <citation type="submission" date="2019-04" db="EMBL/GenBank/DDBJ databases">
        <title>Complete genome sequence of Agrobacterium larrymoorei CFBP5473.</title>
        <authorList>
            <person name="Haryono M."/>
            <person name="Chou L."/>
            <person name="Lin Y.-C."/>
            <person name="Lai E.-M."/>
            <person name="Kuo C.-H."/>
        </authorList>
    </citation>
    <scope>NUCLEOTIDE SEQUENCE [LARGE SCALE GENOMIC DNA]</scope>
    <source>
        <strain evidence="3 5">CFBP5473</strain>
    </source>
</reference>
<dbReference type="Proteomes" id="UP000298545">
    <property type="component" value="Chromosome circular"/>
</dbReference>
<dbReference type="InterPro" id="IPR037185">
    <property type="entry name" value="EmrE-like"/>
</dbReference>
<proteinExistence type="predicted"/>
<feature type="domain" description="EamA" evidence="2">
    <location>
        <begin position="11"/>
        <end position="135"/>
    </location>
</feature>
<evidence type="ECO:0000259" key="2">
    <source>
        <dbReference type="Pfam" id="PF00892"/>
    </source>
</evidence>
<evidence type="ECO:0000313" key="6">
    <source>
        <dbReference type="Proteomes" id="UP000826513"/>
    </source>
</evidence>
<evidence type="ECO:0000313" key="3">
    <source>
        <dbReference type="EMBL" id="QCI98488.1"/>
    </source>
</evidence>
<dbReference type="Pfam" id="PF00892">
    <property type="entry name" value="EamA"/>
    <property type="match status" value="2"/>
</dbReference>
<keyword evidence="1" id="KW-0472">Membrane</keyword>
<feature type="domain" description="EamA" evidence="2">
    <location>
        <begin position="150"/>
        <end position="283"/>
    </location>
</feature>
<dbReference type="KEGG" id="alf:CFBP5473_11635"/>
<reference evidence="4 6" key="2">
    <citation type="submission" date="2021-03" db="EMBL/GenBank/DDBJ databases">
        <title>Rapid diversification of plasmids in a genus of pathogenic and nitrogen fixing bacteria.</title>
        <authorList>
            <person name="Weisberg A.J."/>
            <person name="Miller M."/>
            <person name="Ream W."/>
            <person name="Grunwald N.J."/>
            <person name="Chang J.H."/>
        </authorList>
    </citation>
    <scope>NUCLEOTIDE SEQUENCE [LARGE SCALE GENOMIC DNA]</scope>
    <source>
        <strain evidence="4 6">AF3.44</strain>
    </source>
</reference>
<organism evidence="3 5">
    <name type="scientific">Agrobacterium larrymoorei</name>
    <dbReference type="NCBI Taxonomy" id="160699"/>
    <lineage>
        <taxon>Bacteria</taxon>
        <taxon>Pseudomonadati</taxon>
        <taxon>Pseudomonadota</taxon>
        <taxon>Alphaproteobacteria</taxon>
        <taxon>Hyphomicrobiales</taxon>
        <taxon>Rhizobiaceae</taxon>
        <taxon>Rhizobium/Agrobacterium group</taxon>
        <taxon>Agrobacterium</taxon>
    </lineage>
</organism>
<evidence type="ECO:0000256" key="1">
    <source>
        <dbReference type="SAM" id="Phobius"/>
    </source>
</evidence>
<feature type="transmembrane region" description="Helical" evidence="1">
    <location>
        <begin position="120"/>
        <end position="138"/>
    </location>
</feature>
<evidence type="ECO:0000313" key="4">
    <source>
        <dbReference type="EMBL" id="QYA06049.1"/>
    </source>
</evidence>
<feature type="transmembrane region" description="Helical" evidence="1">
    <location>
        <begin position="7"/>
        <end position="27"/>
    </location>
</feature>
<keyword evidence="6" id="KW-1185">Reference proteome</keyword>
<dbReference type="PANTHER" id="PTHR22911">
    <property type="entry name" value="ACYL-MALONYL CONDENSING ENZYME-RELATED"/>
    <property type="match status" value="1"/>
</dbReference>
<gene>
    <name evidence="3" type="ORF">CFBP5473_11635</name>
    <name evidence="4" type="ORF">J5285_08095</name>
</gene>
<dbReference type="Proteomes" id="UP000826513">
    <property type="component" value="Chromosome 1"/>
</dbReference>
<evidence type="ECO:0000313" key="5">
    <source>
        <dbReference type="Proteomes" id="UP000298545"/>
    </source>
</evidence>
<dbReference type="GO" id="GO:0016020">
    <property type="term" value="C:membrane"/>
    <property type="evidence" value="ECO:0007669"/>
    <property type="project" value="InterPro"/>
</dbReference>
<dbReference type="PANTHER" id="PTHR22911:SF102">
    <property type="entry name" value="MEMBRANE PROTEIN"/>
    <property type="match status" value="1"/>
</dbReference>
<dbReference type="AlphaFoldDB" id="A0A4D7DQA3"/>